<name>A0A811URI0_CERCA</name>
<dbReference type="Proteomes" id="UP000606786">
    <property type="component" value="Unassembled WGS sequence"/>
</dbReference>
<organism evidence="1 2">
    <name type="scientific">Ceratitis capitata</name>
    <name type="common">Mediterranean fruit fly</name>
    <name type="synonym">Tephritis capitata</name>
    <dbReference type="NCBI Taxonomy" id="7213"/>
    <lineage>
        <taxon>Eukaryota</taxon>
        <taxon>Metazoa</taxon>
        <taxon>Ecdysozoa</taxon>
        <taxon>Arthropoda</taxon>
        <taxon>Hexapoda</taxon>
        <taxon>Insecta</taxon>
        <taxon>Pterygota</taxon>
        <taxon>Neoptera</taxon>
        <taxon>Endopterygota</taxon>
        <taxon>Diptera</taxon>
        <taxon>Brachycera</taxon>
        <taxon>Muscomorpha</taxon>
        <taxon>Tephritoidea</taxon>
        <taxon>Tephritidae</taxon>
        <taxon>Ceratitis</taxon>
        <taxon>Ceratitis</taxon>
    </lineage>
</organism>
<accession>A0A811URI0</accession>
<dbReference type="EMBL" id="CAJHJT010000012">
    <property type="protein sequence ID" value="CAD7000515.1"/>
    <property type="molecule type" value="Genomic_DNA"/>
</dbReference>
<gene>
    <name evidence="1" type="ORF">CCAP1982_LOCUS8993</name>
</gene>
<sequence>MKKRHDREARSTVLLKPETVLVTLFSIWKQKISEPDSSMISFAYNENFFLSLHVVPNSFLLGMNWVFEGFIAAPVTLTSRTNSCNPVSEVNSQQCDVA</sequence>
<keyword evidence="2" id="KW-1185">Reference proteome</keyword>
<protein>
    <submittedName>
        <fullName evidence="1">(Mediterranean fruit fly) hypothetical protein</fullName>
    </submittedName>
</protein>
<proteinExistence type="predicted"/>
<dbReference type="AlphaFoldDB" id="A0A811URI0"/>
<evidence type="ECO:0000313" key="1">
    <source>
        <dbReference type="EMBL" id="CAD7000515.1"/>
    </source>
</evidence>
<evidence type="ECO:0000313" key="2">
    <source>
        <dbReference type="Proteomes" id="UP000606786"/>
    </source>
</evidence>
<comment type="caution">
    <text evidence="1">The sequence shown here is derived from an EMBL/GenBank/DDBJ whole genome shotgun (WGS) entry which is preliminary data.</text>
</comment>
<reference evidence="1" key="1">
    <citation type="submission" date="2020-11" db="EMBL/GenBank/DDBJ databases">
        <authorList>
            <person name="Whitehead M."/>
        </authorList>
    </citation>
    <scope>NUCLEOTIDE SEQUENCE</scope>
    <source>
        <strain evidence="1">EGII</strain>
    </source>
</reference>